<feature type="compositionally biased region" description="Polar residues" evidence="1">
    <location>
        <begin position="1"/>
        <end position="10"/>
    </location>
</feature>
<evidence type="ECO:0000256" key="1">
    <source>
        <dbReference type="SAM" id="MobiDB-lite"/>
    </source>
</evidence>
<evidence type="ECO:0000313" key="3">
    <source>
        <dbReference type="Proteomes" id="UP001153954"/>
    </source>
</evidence>
<sequence>MSVSSSQTSPCMILQPKVPITPNDTSQERNNTRKRPLSTTSPSSALDPREPKKLAKDSAWTEVSRKRNINKNSATQRLQQVKVESHKQMVASTPKTVIEKRGGKSHEQRLYSSNKLKDVLMRISSRRLKTK</sequence>
<dbReference type="AlphaFoldDB" id="A0AAU9VAN3"/>
<feature type="region of interest" description="Disordered" evidence="1">
    <location>
        <begin position="1"/>
        <end position="113"/>
    </location>
</feature>
<evidence type="ECO:0000313" key="2">
    <source>
        <dbReference type="EMBL" id="CAH2108399.1"/>
    </source>
</evidence>
<accession>A0AAU9VAN3</accession>
<protein>
    <submittedName>
        <fullName evidence="2">Uncharacterized protein</fullName>
    </submittedName>
</protein>
<feature type="compositionally biased region" description="Polar residues" evidence="1">
    <location>
        <begin position="70"/>
        <end position="79"/>
    </location>
</feature>
<dbReference type="EMBL" id="CAKOGL010000031">
    <property type="protein sequence ID" value="CAH2108399.1"/>
    <property type="molecule type" value="Genomic_DNA"/>
</dbReference>
<dbReference type="Proteomes" id="UP001153954">
    <property type="component" value="Unassembled WGS sequence"/>
</dbReference>
<comment type="caution">
    <text evidence="2">The sequence shown here is derived from an EMBL/GenBank/DDBJ whole genome shotgun (WGS) entry which is preliminary data.</text>
</comment>
<reference evidence="2" key="1">
    <citation type="submission" date="2022-03" db="EMBL/GenBank/DDBJ databases">
        <authorList>
            <person name="Tunstrom K."/>
        </authorList>
    </citation>
    <scope>NUCLEOTIDE SEQUENCE</scope>
</reference>
<feature type="compositionally biased region" description="Basic and acidic residues" evidence="1">
    <location>
        <begin position="47"/>
        <end position="56"/>
    </location>
</feature>
<proteinExistence type="predicted"/>
<feature type="compositionally biased region" description="Basic and acidic residues" evidence="1">
    <location>
        <begin position="97"/>
        <end position="113"/>
    </location>
</feature>
<gene>
    <name evidence="2" type="ORF">EEDITHA_LOCUS22339</name>
</gene>
<keyword evidence="3" id="KW-1185">Reference proteome</keyword>
<organism evidence="2 3">
    <name type="scientific">Euphydryas editha</name>
    <name type="common">Edith's checkerspot</name>
    <dbReference type="NCBI Taxonomy" id="104508"/>
    <lineage>
        <taxon>Eukaryota</taxon>
        <taxon>Metazoa</taxon>
        <taxon>Ecdysozoa</taxon>
        <taxon>Arthropoda</taxon>
        <taxon>Hexapoda</taxon>
        <taxon>Insecta</taxon>
        <taxon>Pterygota</taxon>
        <taxon>Neoptera</taxon>
        <taxon>Endopterygota</taxon>
        <taxon>Lepidoptera</taxon>
        <taxon>Glossata</taxon>
        <taxon>Ditrysia</taxon>
        <taxon>Papilionoidea</taxon>
        <taxon>Nymphalidae</taxon>
        <taxon>Nymphalinae</taxon>
        <taxon>Euphydryas</taxon>
    </lineage>
</organism>
<name>A0AAU9VAN3_EUPED</name>